<dbReference type="GO" id="GO:0030246">
    <property type="term" value="F:carbohydrate binding"/>
    <property type="evidence" value="ECO:0007669"/>
    <property type="project" value="InterPro"/>
</dbReference>
<dbReference type="GO" id="GO:0004553">
    <property type="term" value="F:hydrolase activity, hydrolyzing O-glycosyl compounds"/>
    <property type="evidence" value="ECO:0007669"/>
    <property type="project" value="InterPro"/>
</dbReference>
<proteinExistence type="predicted"/>
<evidence type="ECO:0000313" key="4">
    <source>
        <dbReference type="Proteomes" id="UP000262882"/>
    </source>
</evidence>
<sequence length="32" mass="3676">MTHNGAYYVCRQGHTAQNDWQPQDTPTLWNAA</sequence>
<dbReference type="Gene3D" id="2.10.10.20">
    <property type="entry name" value="Carbohydrate-binding module superfamily 5/12"/>
    <property type="match status" value="1"/>
</dbReference>
<dbReference type="AlphaFoldDB" id="A0A372GFE9"/>
<keyword evidence="1" id="KW-0378">Hydrolase</keyword>
<accession>A0A372GFE9</accession>
<dbReference type="EMBL" id="QVNQ01000005">
    <property type="protein sequence ID" value="RFS84111.1"/>
    <property type="molecule type" value="Genomic_DNA"/>
</dbReference>
<keyword evidence="4" id="KW-1185">Reference proteome</keyword>
<reference evidence="3 4" key="1">
    <citation type="submission" date="2018-08" db="EMBL/GenBank/DDBJ databases">
        <title>Actinomadura spongicola sp. nov., isolated from marine sponge Leucetta chagosensis.</title>
        <authorList>
            <person name="Li L."/>
            <person name="Lin H.W."/>
        </authorList>
    </citation>
    <scope>NUCLEOTIDE SEQUENCE [LARGE SCALE GENOMIC DNA]</scope>
    <source>
        <strain evidence="3 4">LHW52907</strain>
    </source>
</reference>
<evidence type="ECO:0000256" key="1">
    <source>
        <dbReference type="ARBA" id="ARBA00022801"/>
    </source>
</evidence>
<feature type="domain" description="Chitin-binding type-3" evidence="2">
    <location>
        <begin position="2"/>
        <end position="29"/>
    </location>
</feature>
<name>A0A372GFE9_9ACTN</name>
<organism evidence="3 4">
    <name type="scientific">Actinomadura spongiicola</name>
    <dbReference type="NCBI Taxonomy" id="2303421"/>
    <lineage>
        <taxon>Bacteria</taxon>
        <taxon>Bacillati</taxon>
        <taxon>Actinomycetota</taxon>
        <taxon>Actinomycetes</taxon>
        <taxon>Streptosporangiales</taxon>
        <taxon>Thermomonosporaceae</taxon>
        <taxon>Actinomadura</taxon>
    </lineage>
</organism>
<dbReference type="GO" id="GO:0005576">
    <property type="term" value="C:extracellular region"/>
    <property type="evidence" value="ECO:0007669"/>
    <property type="project" value="InterPro"/>
</dbReference>
<evidence type="ECO:0000259" key="2">
    <source>
        <dbReference type="Pfam" id="PF02839"/>
    </source>
</evidence>
<protein>
    <recommendedName>
        <fullName evidence="2">Chitin-binding type-3 domain-containing protein</fullName>
    </recommendedName>
</protein>
<dbReference type="InterPro" id="IPR003610">
    <property type="entry name" value="CBM5/12"/>
</dbReference>
<dbReference type="Pfam" id="PF02839">
    <property type="entry name" value="CBM_5_12"/>
    <property type="match status" value="1"/>
</dbReference>
<dbReference type="InterPro" id="IPR036573">
    <property type="entry name" value="CBM_sf_5/12"/>
</dbReference>
<comment type="caution">
    <text evidence="3">The sequence shown here is derived from an EMBL/GenBank/DDBJ whole genome shotgun (WGS) entry which is preliminary data.</text>
</comment>
<gene>
    <name evidence="3" type="ORF">D0T12_18285</name>
</gene>
<dbReference type="GO" id="GO:0005975">
    <property type="term" value="P:carbohydrate metabolic process"/>
    <property type="evidence" value="ECO:0007669"/>
    <property type="project" value="InterPro"/>
</dbReference>
<dbReference type="SUPFAM" id="SSF51055">
    <property type="entry name" value="Carbohydrate binding domain"/>
    <property type="match status" value="1"/>
</dbReference>
<evidence type="ECO:0000313" key="3">
    <source>
        <dbReference type="EMBL" id="RFS84111.1"/>
    </source>
</evidence>
<dbReference type="Proteomes" id="UP000262882">
    <property type="component" value="Unassembled WGS sequence"/>
</dbReference>